<gene>
    <name evidence="2" type="ORF">Ga0061067_10797</name>
</gene>
<name>A0A0K6I1Y8_9HYPH</name>
<evidence type="ECO:0000313" key="2">
    <source>
        <dbReference type="EMBL" id="CUA97322.1"/>
    </source>
</evidence>
<reference evidence="3" key="1">
    <citation type="submission" date="2015-08" db="EMBL/GenBank/DDBJ databases">
        <authorList>
            <person name="Varghese N."/>
        </authorList>
    </citation>
    <scope>NUCLEOTIDE SEQUENCE [LARGE SCALE GENOMIC DNA]</scope>
    <source>
        <strain evidence="3">DSM 23407</strain>
    </source>
</reference>
<dbReference type="Proteomes" id="UP000183900">
    <property type="component" value="Unassembled WGS sequence"/>
</dbReference>
<feature type="compositionally biased region" description="Basic residues" evidence="1">
    <location>
        <begin position="11"/>
        <end position="22"/>
    </location>
</feature>
<dbReference type="EMBL" id="CYHE01000007">
    <property type="protein sequence ID" value="CUA97322.1"/>
    <property type="molecule type" value="Genomic_DNA"/>
</dbReference>
<evidence type="ECO:0000256" key="1">
    <source>
        <dbReference type="SAM" id="MobiDB-lite"/>
    </source>
</evidence>
<evidence type="ECO:0008006" key="4">
    <source>
        <dbReference type="Google" id="ProtNLM"/>
    </source>
</evidence>
<dbReference type="RefSeq" id="WP_055455966.1">
    <property type="nucleotide sequence ID" value="NZ_CYHE01000007.1"/>
</dbReference>
<evidence type="ECO:0000313" key="3">
    <source>
        <dbReference type="Proteomes" id="UP000183900"/>
    </source>
</evidence>
<dbReference type="AlphaFoldDB" id="A0A0K6I1Y8"/>
<accession>A0A0K6I1Y8</accession>
<sequence>MRQLSKPAEPRRHKRQRTRLRAGRVADSSDTFLCDCLISDMSPAGARLKLPAEVDLPEEIVLFDELENTVAVASLRWRSGCNAGIQYDVPPAKAALFSLTRQRALTRRYYALND</sequence>
<organism evidence="2 3">
    <name type="scientific">Pannonibacter indicus</name>
    <dbReference type="NCBI Taxonomy" id="466044"/>
    <lineage>
        <taxon>Bacteria</taxon>
        <taxon>Pseudomonadati</taxon>
        <taxon>Pseudomonadota</taxon>
        <taxon>Alphaproteobacteria</taxon>
        <taxon>Hyphomicrobiales</taxon>
        <taxon>Stappiaceae</taxon>
        <taxon>Pannonibacter</taxon>
    </lineage>
</organism>
<keyword evidence="3" id="KW-1185">Reference proteome</keyword>
<feature type="region of interest" description="Disordered" evidence="1">
    <location>
        <begin position="1"/>
        <end position="23"/>
    </location>
</feature>
<dbReference type="OrthoDB" id="7210926at2"/>
<proteinExistence type="predicted"/>
<protein>
    <recommendedName>
        <fullName evidence="4">PilZ domain</fullName>
    </recommendedName>
</protein>